<accession>A0A7S0SVQ6</accession>
<evidence type="ECO:0000259" key="2">
    <source>
        <dbReference type="PROSITE" id="PS50020"/>
    </source>
</evidence>
<evidence type="ECO:0000313" key="3">
    <source>
        <dbReference type="EMBL" id="CAD8715503.1"/>
    </source>
</evidence>
<gene>
    <name evidence="3" type="ORF">MANT1106_LOCUS16807</name>
</gene>
<name>A0A7S0SVQ6_9CHLO</name>
<feature type="domain" description="WW" evidence="2">
    <location>
        <begin position="145"/>
        <end position="178"/>
    </location>
</feature>
<organism evidence="3">
    <name type="scientific">Mantoniella antarctica</name>
    <dbReference type="NCBI Taxonomy" id="81844"/>
    <lineage>
        <taxon>Eukaryota</taxon>
        <taxon>Viridiplantae</taxon>
        <taxon>Chlorophyta</taxon>
        <taxon>Mamiellophyceae</taxon>
        <taxon>Mamiellales</taxon>
        <taxon>Mamiellaceae</taxon>
        <taxon>Mantoniella</taxon>
    </lineage>
</organism>
<feature type="compositionally biased region" description="Acidic residues" evidence="1">
    <location>
        <begin position="223"/>
        <end position="237"/>
    </location>
</feature>
<feature type="region of interest" description="Disordered" evidence="1">
    <location>
        <begin position="254"/>
        <end position="283"/>
    </location>
</feature>
<evidence type="ECO:0000256" key="1">
    <source>
        <dbReference type="SAM" id="MobiDB-lite"/>
    </source>
</evidence>
<dbReference type="Pfam" id="PF00397">
    <property type="entry name" value="WW"/>
    <property type="match status" value="1"/>
</dbReference>
<dbReference type="Gene3D" id="3.30.1470.10">
    <property type="entry name" value="Photosystem I PsaD, reaction center subunit II"/>
    <property type="match status" value="1"/>
</dbReference>
<dbReference type="PROSITE" id="PS01159">
    <property type="entry name" value="WW_DOMAIN_1"/>
    <property type="match status" value="1"/>
</dbReference>
<feature type="region of interest" description="Disordered" evidence="1">
    <location>
        <begin position="443"/>
        <end position="480"/>
    </location>
</feature>
<dbReference type="CDD" id="cd00201">
    <property type="entry name" value="WW"/>
    <property type="match status" value="1"/>
</dbReference>
<dbReference type="InterPro" id="IPR053233">
    <property type="entry name" value="ABRA-related"/>
</dbReference>
<dbReference type="EMBL" id="HBFC01028058">
    <property type="protein sequence ID" value="CAD8715503.1"/>
    <property type="molecule type" value="Transcribed_RNA"/>
</dbReference>
<reference evidence="3" key="1">
    <citation type="submission" date="2021-01" db="EMBL/GenBank/DDBJ databases">
        <authorList>
            <person name="Corre E."/>
            <person name="Pelletier E."/>
            <person name="Niang G."/>
            <person name="Scheremetjew M."/>
            <person name="Finn R."/>
            <person name="Kale V."/>
            <person name="Holt S."/>
            <person name="Cochrane G."/>
            <person name="Meng A."/>
            <person name="Brown T."/>
            <person name="Cohen L."/>
        </authorList>
    </citation>
    <scope>NUCLEOTIDE SEQUENCE</scope>
    <source>
        <strain evidence="3">SL-175</strain>
    </source>
</reference>
<dbReference type="PROSITE" id="PS50020">
    <property type="entry name" value="WW_DOMAIN_2"/>
    <property type="match status" value="1"/>
</dbReference>
<dbReference type="PANTHER" id="PTHR21715:SF0">
    <property type="entry name" value="RH04127P"/>
    <property type="match status" value="1"/>
</dbReference>
<protein>
    <recommendedName>
        <fullName evidence="2">WW domain-containing protein</fullName>
    </recommendedName>
</protein>
<feature type="compositionally biased region" description="Basic and acidic residues" evidence="1">
    <location>
        <begin position="41"/>
        <end position="54"/>
    </location>
</feature>
<dbReference type="SUPFAM" id="SSF51045">
    <property type="entry name" value="WW domain"/>
    <property type="match status" value="1"/>
</dbReference>
<dbReference type="SMART" id="SM00456">
    <property type="entry name" value="WW"/>
    <property type="match status" value="1"/>
</dbReference>
<dbReference type="AlphaFoldDB" id="A0A7S0SVQ6"/>
<dbReference type="PANTHER" id="PTHR21715">
    <property type="entry name" value="RH04127P"/>
    <property type="match status" value="1"/>
</dbReference>
<dbReference type="InterPro" id="IPR001202">
    <property type="entry name" value="WW_dom"/>
</dbReference>
<feature type="compositionally biased region" description="Basic and acidic residues" evidence="1">
    <location>
        <begin position="197"/>
        <end position="206"/>
    </location>
</feature>
<feature type="region of interest" description="Disordered" evidence="1">
    <location>
        <begin position="26"/>
        <end position="84"/>
    </location>
</feature>
<sequence>MVRVAVASGAAEVMVIGEAPREYDGYEGGYTMGAQSEQEQELNREQEEQHERYQHRQHRQQQHQQWGAQGGVPGALGANSQQWPRQSDVFSLEPATGYDVPSVSSLLEEAADSTAAEISSYARHLGIDTEGEPDLLWIAEQAYSAPAPDQWEEYVDSGGQIYYFNVVTGVSTWTHPLEDQFRTLVMRCRADKHQVAKAKEAEETRARLSRAQDGATAANPPLDVEEEVEDEEEEGSFYEDYQTGEFASYEFRLEDEQEKSRVSKSGIPVPRSKESPHAPTRAGLSLSLTFGTSSKGLSLRARRLRDLSGSGTDVGLGGSERGVFHSSKGEGIEDGALSLDGRGRRESSVAQRIFSGGDDGVGARAGSLGASAAVVAAFAAAAAATGGMLAQPPPPDTPPPKHVLGIIVPPGLKQTAAAASGVPYGSFHISGYGREEAAVGAATAAGSPRVETSRGTSGASAPHDVLHVSGHGGPGDRVGNEEDNDDIMIVLGESVRCHAGLGGRHDCNGDVDEGKNTERAGEITGGVRQGLVWNLEPGISSSPAR</sequence>
<proteinExistence type="predicted"/>
<dbReference type="InterPro" id="IPR036020">
    <property type="entry name" value="WW_dom_sf"/>
</dbReference>
<feature type="region of interest" description="Disordered" evidence="1">
    <location>
        <begin position="197"/>
        <end position="239"/>
    </location>
</feature>